<reference evidence="7 8" key="1">
    <citation type="journal article" date="2015" name="Genome Announc.">
        <title>Genome sequence and annotation of Trichoderma parareesei, the ancestor of the cellulase producer Trichoderma reesei.</title>
        <authorList>
            <person name="Yang D."/>
            <person name="Pomraning K."/>
            <person name="Kopchinskiy A."/>
            <person name="Karimi Aghcheh R."/>
            <person name="Atanasova L."/>
            <person name="Chenthamara K."/>
            <person name="Baker S.E."/>
            <person name="Zhang R."/>
            <person name="Shen Q."/>
            <person name="Freitag M."/>
            <person name="Kubicek C.P."/>
            <person name="Druzhinina I.S."/>
        </authorList>
    </citation>
    <scope>NUCLEOTIDE SEQUENCE [LARGE SCALE GENOMIC DNA]</scope>
    <source>
        <strain evidence="7 8">CBS 125925</strain>
    </source>
</reference>
<keyword evidence="3" id="KW-0238">DNA-binding</keyword>
<dbReference type="PANTHER" id="PTHR47424">
    <property type="entry name" value="REGULATORY PROTEIN GAL4"/>
    <property type="match status" value="1"/>
</dbReference>
<dbReference type="GO" id="GO:0005634">
    <property type="term" value="C:nucleus"/>
    <property type="evidence" value="ECO:0007669"/>
    <property type="project" value="TreeGrafter"/>
</dbReference>
<dbReference type="GO" id="GO:0000435">
    <property type="term" value="P:positive regulation of transcription from RNA polymerase II promoter by galactose"/>
    <property type="evidence" value="ECO:0007669"/>
    <property type="project" value="TreeGrafter"/>
</dbReference>
<dbReference type="InterPro" id="IPR051127">
    <property type="entry name" value="Fungal_SecMet_Regulators"/>
</dbReference>
<dbReference type="OrthoDB" id="424974at2759"/>
<dbReference type="InterPro" id="IPR001138">
    <property type="entry name" value="Zn2Cys6_DnaBD"/>
</dbReference>
<evidence type="ECO:0000313" key="7">
    <source>
        <dbReference type="EMBL" id="OTA07477.1"/>
    </source>
</evidence>
<accession>A0A2H2ZJE2</accession>
<evidence type="ECO:0000256" key="5">
    <source>
        <dbReference type="ARBA" id="ARBA00023242"/>
    </source>
</evidence>
<dbReference type="GO" id="GO:0000978">
    <property type="term" value="F:RNA polymerase II cis-regulatory region sequence-specific DNA binding"/>
    <property type="evidence" value="ECO:0007669"/>
    <property type="project" value="TreeGrafter"/>
</dbReference>
<evidence type="ECO:0000256" key="1">
    <source>
        <dbReference type="ARBA" id="ARBA00022723"/>
    </source>
</evidence>
<keyword evidence="2" id="KW-0805">Transcription regulation</keyword>
<organism evidence="7 8">
    <name type="scientific">Trichoderma parareesei</name>
    <name type="common">Filamentous fungus</name>
    <dbReference type="NCBI Taxonomy" id="858221"/>
    <lineage>
        <taxon>Eukaryota</taxon>
        <taxon>Fungi</taxon>
        <taxon>Dikarya</taxon>
        <taxon>Ascomycota</taxon>
        <taxon>Pezizomycotina</taxon>
        <taxon>Sordariomycetes</taxon>
        <taxon>Hypocreomycetidae</taxon>
        <taxon>Hypocreales</taxon>
        <taxon>Hypocreaceae</taxon>
        <taxon>Trichoderma</taxon>
    </lineage>
</organism>
<dbReference type="InterPro" id="IPR007219">
    <property type="entry name" value="XnlR_reg_dom"/>
</dbReference>
<gene>
    <name evidence="7" type="ORF">A9Z42_0083600</name>
</gene>
<evidence type="ECO:0000313" key="8">
    <source>
        <dbReference type="Proteomes" id="UP000219286"/>
    </source>
</evidence>
<evidence type="ECO:0000256" key="3">
    <source>
        <dbReference type="ARBA" id="ARBA00023125"/>
    </source>
</evidence>
<dbReference type="GO" id="GO:0000981">
    <property type="term" value="F:DNA-binding transcription factor activity, RNA polymerase II-specific"/>
    <property type="evidence" value="ECO:0007669"/>
    <property type="project" value="InterPro"/>
</dbReference>
<keyword evidence="5" id="KW-0539">Nucleus</keyword>
<evidence type="ECO:0000259" key="6">
    <source>
        <dbReference type="Pfam" id="PF04082"/>
    </source>
</evidence>
<dbReference type="PANTHER" id="PTHR47424:SF3">
    <property type="entry name" value="REGULATORY PROTEIN GAL4"/>
    <property type="match status" value="1"/>
</dbReference>
<dbReference type="EMBL" id="LFMI01000777">
    <property type="protein sequence ID" value="OTA07477.1"/>
    <property type="molecule type" value="Genomic_DNA"/>
</dbReference>
<dbReference type="SUPFAM" id="SSF57701">
    <property type="entry name" value="Zn2/Cys6 DNA-binding domain"/>
    <property type="match status" value="1"/>
</dbReference>
<evidence type="ECO:0000256" key="2">
    <source>
        <dbReference type="ARBA" id="ARBA00023015"/>
    </source>
</evidence>
<protein>
    <submittedName>
        <fullName evidence="7">Zn2Cys6 transcriptional regulator</fullName>
    </submittedName>
</protein>
<dbReference type="GO" id="GO:0006351">
    <property type="term" value="P:DNA-templated transcription"/>
    <property type="evidence" value="ECO:0007669"/>
    <property type="project" value="InterPro"/>
</dbReference>
<keyword evidence="8" id="KW-1185">Reference proteome</keyword>
<dbReference type="CDD" id="cd12148">
    <property type="entry name" value="fungal_TF_MHR"/>
    <property type="match status" value="1"/>
</dbReference>
<name>A0A2H2ZJE2_TRIPA</name>
<dbReference type="Pfam" id="PF04082">
    <property type="entry name" value="Fungal_trans"/>
    <property type="match status" value="1"/>
</dbReference>
<comment type="caution">
    <text evidence="7">The sequence shown here is derived from an EMBL/GenBank/DDBJ whole genome shotgun (WGS) entry which is preliminary data.</text>
</comment>
<sequence length="613" mass="68966">MSARQDEDQRLQAQAQAQAQVQAPLSLYRERLKIANACQSCRASKVKCDGGRPVAAPTPVTAQASPLIAQDYSLQTPSATQTPSTTGFSGSSDLEHVHEDRDESRAFYAAHGRFAGEVSSTIDKMAGLSPDTTCSLVPFVDAPLFGDVGEPPRNVVLDFASDLPRGYADRLLAIYWHHVHPVEPVLDQQQFCRTYDAFYSGSGTPLHVDCDIWLSTLNIVFALAVQIQESIPLQKRDDEANRYFQRAWALLRPEAILWKPGSLELVQCLLLMNRYLHCTNNQQKTSMTATLAIRIVQNMVCHTSEESSASDADRDLRHKVWASCVALERPALLTGHGSDFHAWELELHEIGTHIQLAQVQSKNSMATKLGLPRLYQQDEYHAIAVQLDGCLNKWEKSLPDDWRLQNMHMIHDRRARAERYLLHFRLLHSRIYLHRPMLARLYAIKSHAPTAAAASDPSTISDRLLQECARMCLEAAQNLTSLIAEIHDPNEPIGILPWWYRVYYLHIAGIHFLAAMFASDLFTPSVERAWYQVLAALRAHEHLSLYVQQCARTFETLAARILNARCLSVNGNGIMASDDGAPGLFLDDMFQDVNFDLDEFLFSVDDTGRRTNY</sequence>
<feature type="domain" description="Xylanolytic transcriptional activator regulatory" evidence="6">
    <location>
        <begin position="172"/>
        <end position="329"/>
    </location>
</feature>
<dbReference type="InterPro" id="IPR036864">
    <property type="entry name" value="Zn2-C6_fun-type_DNA-bd_sf"/>
</dbReference>
<dbReference type="GO" id="GO:0008270">
    <property type="term" value="F:zinc ion binding"/>
    <property type="evidence" value="ECO:0007669"/>
    <property type="project" value="InterPro"/>
</dbReference>
<dbReference type="Gene3D" id="4.10.240.10">
    <property type="entry name" value="Zn(2)-C6 fungal-type DNA-binding domain"/>
    <property type="match status" value="1"/>
</dbReference>
<keyword evidence="1" id="KW-0479">Metal-binding</keyword>
<evidence type="ECO:0000256" key="4">
    <source>
        <dbReference type="ARBA" id="ARBA00023163"/>
    </source>
</evidence>
<keyword evidence="4" id="KW-0804">Transcription</keyword>
<dbReference type="Proteomes" id="UP000219286">
    <property type="component" value="Unassembled WGS sequence"/>
</dbReference>
<dbReference type="CDD" id="cd00067">
    <property type="entry name" value="GAL4"/>
    <property type="match status" value="1"/>
</dbReference>
<proteinExistence type="predicted"/>
<dbReference type="AlphaFoldDB" id="A0A2H2ZJE2"/>